<protein>
    <submittedName>
        <fullName evidence="6">60S ribosomal protein L33B</fullName>
    </submittedName>
</protein>
<reference evidence="6 7" key="1">
    <citation type="submission" date="2023-09" db="EMBL/GenBank/DDBJ databases">
        <title>Pangenome analysis of Batrachochytrium dendrobatidis and related Chytrids.</title>
        <authorList>
            <person name="Yacoub M.N."/>
            <person name="Stajich J.E."/>
            <person name="James T.Y."/>
        </authorList>
    </citation>
    <scope>NUCLEOTIDE SEQUENCE [LARGE SCALE GENOMIC DNA]</scope>
    <source>
        <strain evidence="6 7">JEL0888</strain>
    </source>
</reference>
<keyword evidence="7" id="KW-1185">Reference proteome</keyword>
<sequence length="262" mass="28205">MSNPTPRRLYAKGRVLGFRRSKRNTKEHTSLLQIEGVQATKDTDFYLGKRVAYVYRAKKVVDGTKIRVIWGRITRSHGNSGVVRAKFASNLPPKSFGSTVRVMLYPSRSWLSRTFGLGGAASQEAVSAEGGSTDPTVPRTAPGAADSTGSLPGVAAAGTEKKSVFDRMSQLSPFAGGVPKEEDVEGLPTITADELAKHTSQEAGLWLAYNGIVYDVTTFRHPGGESSLRKGLGIDATSIANANHSYIDVGKRLKARRIGRLV</sequence>
<dbReference type="InterPro" id="IPR009000">
    <property type="entry name" value="Transl_B-barrel_sf"/>
</dbReference>
<evidence type="ECO:0000259" key="5">
    <source>
        <dbReference type="PROSITE" id="PS50255"/>
    </source>
</evidence>
<dbReference type="HAMAP" id="MF_00573">
    <property type="entry name" value="Ribosomal_eL33"/>
    <property type="match status" value="1"/>
</dbReference>
<dbReference type="SUPFAM" id="SSF55856">
    <property type="entry name" value="Cytochrome b5-like heme/steroid binding domain"/>
    <property type="match status" value="1"/>
</dbReference>
<dbReference type="SUPFAM" id="SSF50447">
    <property type="entry name" value="Translation proteins"/>
    <property type="match status" value="1"/>
</dbReference>
<dbReference type="Gene3D" id="2.40.10.190">
    <property type="entry name" value="translation elongation factor selb, chain A, domain 4"/>
    <property type="match status" value="1"/>
</dbReference>
<evidence type="ECO:0000256" key="1">
    <source>
        <dbReference type="ARBA" id="ARBA00009269"/>
    </source>
</evidence>
<dbReference type="InterPro" id="IPR038661">
    <property type="entry name" value="Ribosomal_eL33_sf"/>
</dbReference>
<feature type="domain" description="Cytochrome b5 heme-binding" evidence="5">
    <location>
        <begin position="187"/>
        <end position="262"/>
    </location>
</feature>
<dbReference type="EMBL" id="JADGIZ020000016">
    <property type="protein sequence ID" value="KAL2916474.1"/>
    <property type="molecule type" value="Genomic_DNA"/>
</dbReference>
<proteinExistence type="inferred from homology"/>
<comment type="caution">
    <text evidence="6">The sequence shown here is derived from an EMBL/GenBank/DDBJ whole genome shotgun (WGS) entry which is preliminary data.</text>
</comment>
<dbReference type="GO" id="GO:0005840">
    <property type="term" value="C:ribosome"/>
    <property type="evidence" value="ECO:0007669"/>
    <property type="project" value="UniProtKB-KW"/>
</dbReference>
<evidence type="ECO:0000313" key="7">
    <source>
        <dbReference type="Proteomes" id="UP001527925"/>
    </source>
</evidence>
<dbReference type="SMART" id="SM01117">
    <property type="entry name" value="Cyt-b5"/>
    <property type="match status" value="1"/>
</dbReference>
<dbReference type="Pfam" id="PF01247">
    <property type="entry name" value="Ribosomal_L35Ae"/>
    <property type="match status" value="1"/>
</dbReference>
<gene>
    <name evidence="6" type="primary">RPL33B</name>
    <name evidence="6" type="ORF">HK105_203907</name>
</gene>
<evidence type="ECO:0000313" key="6">
    <source>
        <dbReference type="EMBL" id="KAL2916474.1"/>
    </source>
</evidence>
<dbReference type="Proteomes" id="UP001527925">
    <property type="component" value="Unassembled WGS sequence"/>
</dbReference>
<comment type="similarity">
    <text evidence="1">Belongs to the eukaryotic ribosomal protein eL33 family.</text>
</comment>
<organism evidence="6 7">
    <name type="scientific">Polyrhizophydium stewartii</name>
    <dbReference type="NCBI Taxonomy" id="2732419"/>
    <lineage>
        <taxon>Eukaryota</taxon>
        <taxon>Fungi</taxon>
        <taxon>Fungi incertae sedis</taxon>
        <taxon>Chytridiomycota</taxon>
        <taxon>Chytridiomycota incertae sedis</taxon>
        <taxon>Chytridiomycetes</taxon>
        <taxon>Rhizophydiales</taxon>
        <taxon>Rhizophydiales incertae sedis</taxon>
        <taxon>Polyrhizophydium</taxon>
    </lineage>
</organism>
<dbReference type="InterPro" id="IPR001780">
    <property type="entry name" value="Ribosomal_eL33"/>
</dbReference>
<feature type="region of interest" description="Disordered" evidence="4">
    <location>
        <begin position="125"/>
        <end position="153"/>
    </location>
</feature>
<dbReference type="PROSITE" id="PS50255">
    <property type="entry name" value="CYTOCHROME_B5_2"/>
    <property type="match status" value="1"/>
</dbReference>
<evidence type="ECO:0000256" key="2">
    <source>
        <dbReference type="ARBA" id="ARBA00022980"/>
    </source>
</evidence>
<dbReference type="Gene3D" id="3.10.120.10">
    <property type="entry name" value="Cytochrome b5-like heme/steroid binding domain"/>
    <property type="match status" value="1"/>
</dbReference>
<evidence type="ECO:0000256" key="3">
    <source>
        <dbReference type="ARBA" id="ARBA00023274"/>
    </source>
</evidence>
<name>A0ABR4NAJ5_9FUNG</name>
<keyword evidence="2 6" id="KW-0689">Ribosomal protein</keyword>
<dbReference type="Pfam" id="PF00173">
    <property type="entry name" value="Cyt-b5"/>
    <property type="match status" value="1"/>
</dbReference>
<keyword evidence="3" id="KW-0687">Ribonucleoprotein</keyword>
<dbReference type="PANTHER" id="PTHR10902">
    <property type="entry name" value="60S RIBOSOMAL PROTEIN L35A"/>
    <property type="match status" value="1"/>
</dbReference>
<dbReference type="InterPro" id="IPR001199">
    <property type="entry name" value="Cyt_B5-like_heme/steroid-bd"/>
</dbReference>
<dbReference type="InterPro" id="IPR036400">
    <property type="entry name" value="Cyt_B5-like_heme/steroid_sf"/>
</dbReference>
<evidence type="ECO:0000256" key="4">
    <source>
        <dbReference type="SAM" id="MobiDB-lite"/>
    </source>
</evidence>
<accession>A0ABR4NAJ5</accession>